<comment type="caution">
    <text evidence="6">Lacks conserved residue(s) required for the propagation of feature annotation.</text>
</comment>
<feature type="disulfide bond" evidence="6">
    <location>
        <begin position="76"/>
        <end position="85"/>
    </location>
</feature>
<sequence>MCQPGRTGQFCDQNIGDCVDKCKNGGTCHDLLDDFYCTCPIGFEGRYCEINRECSSKPCQNKGIGHEITGGYLCECPNGFIGQNCELTIDLCQANPRQNGEYCQHTLYPGDIQCHCPLGWSGR</sequence>
<keyword evidence="2" id="KW-0732">Signal</keyword>
<dbReference type="Gene3D" id="2.10.25.10">
    <property type="entry name" value="Laminin"/>
    <property type="match status" value="3"/>
</dbReference>
<proteinExistence type="predicted"/>
<evidence type="ECO:0000256" key="5">
    <source>
        <dbReference type="ARBA" id="ARBA00023180"/>
    </source>
</evidence>
<dbReference type="GO" id="GO:0005509">
    <property type="term" value="F:calcium ion binding"/>
    <property type="evidence" value="ECO:0007669"/>
    <property type="project" value="InterPro"/>
</dbReference>
<protein>
    <submittedName>
        <fullName evidence="9">EGF-like domain-containing protein</fullName>
    </submittedName>
</protein>
<dbReference type="InterPro" id="IPR013032">
    <property type="entry name" value="EGF-like_CS"/>
</dbReference>
<dbReference type="Pfam" id="PF00008">
    <property type="entry name" value="EGF"/>
    <property type="match status" value="1"/>
</dbReference>
<reference evidence="8" key="1">
    <citation type="journal article" date="2012" name="PLoS Negl. Trop. Dis.">
        <title>A systematically improved high quality genome and transcriptome of the human blood fluke Schistosoma mansoni.</title>
        <authorList>
            <person name="Protasio A.V."/>
            <person name="Tsai I.J."/>
            <person name="Babbage A."/>
            <person name="Nichol S."/>
            <person name="Hunt M."/>
            <person name="Aslett M.A."/>
            <person name="De Silva N."/>
            <person name="Velarde G.S."/>
            <person name="Anderson T.J."/>
            <person name="Clark R.C."/>
            <person name="Davidson C."/>
            <person name="Dillon G.P."/>
            <person name="Holroyd N.E."/>
            <person name="LoVerde P.T."/>
            <person name="Lloyd C."/>
            <person name="McQuillan J."/>
            <person name="Oliveira G."/>
            <person name="Otto T.D."/>
            <person name="Parker-Manuel S.J."/>
            <person name="Quail M.A."/>
            <person name="Wilson R.A."/>
            <person name="Zerlotini A."/>
            <person name="Dunne D.W."/>
            <person name="Berriman M."/>
        </authorList>
    </citation>
    <scope>NUCLEOTIDE SEQUENCE [LARGE SCALE GENOMIC DNA]</scope>
    <source>
        <strain evidence="8">Puerto Rican</strain>
    </source>
</reference>
<dbReference type="FunFam" id="2.10.25.10:FF:000012">
    <property type="entry name" value="Delta-like protein"/>
    <property type="match status" value="1"/>
</dbReference>
<accession>A0A5K4F6D5</accession>
<feature type="domain" description="EGF-like" evidence="7">
    <location>
        <begin position="88"/>
        <end position="123"/>
    </location>
</feature>
<evidence type="ECO:0000259" key="7">
    <source>
        <dbReference type="PROSITE" id="PS50026"/>
    </source>
</evidence>
<evidence type="ECO:0000313" key="9">
    <source>
        <dbReference type="WBParaSite" id="Smp_327630.1"/>
    </source>
</evidence>
<dbReference type="PROSITE" id="PS00010">
    <property type="entry name" value="ASX_HYDROXYL"/>
    <property type="match status" value="1"/>
</dbReference>
<dbReference type="Proteomes" id="UP000008854">
    <property type="component" value="Unassembled WGS sequence"/>
</dbReference>
<dbReference type="InterPro" id="IPR000152">
    <property type="entry name" value="EGF-type_Asp/Asn_hydroxyl_site"/>
</dbReference>
<evidence type="ECO:0000256" key="6">
    <source>
        <dbReference type="PROSITE-ProRule" id="PRU00076"/>
    </source>
</evidence>
<evidence type="ECO:0000256" key="2">
    <source>
        <dbReference type="ARBA" id="ARBA00022729"/>
    </source>
</evidence>
<organism evidence="8 9">
    <name type="scientific">Schistosoma mansoni</name>
    <name type="common">Blood fluke</name>
    <dbReference type="NCBI Taxonomy" id="6183"/>
    <lineage>
        <taxon>Eukaryota</taxon>
        <taxon>Metazoa</taxon>
        <taxon>Spiralia</taxon>
        <taxon>Lophotrochozoa</taxon>
        <taxon>Platyhelminthes</taxon>
        <taxon>Trematoda</taxon>
        <taxon>Digenea</taxon>
        <taxon>Strigeidida</taxon>
        <taxon>Schistosomatoidea</taxon>
        <taxon>Schistosomatidae</taxon>
        <taxon>Schistosoma</taxon>
    </lineage>
</organism>
<evidence type="ECO:0000256" key="1">
    <source>
        <dbReference type="ARBA" id="ARBA00022536"/>
    </source>
</evidence>
<dbReference type="PROSITE" id="PS00022">
    <property type="entry name" value="EGF_1"/>
    <property type="match status" value="2"/>
</dbReference>
<keyword evidence="5" id="KW-0325">Glycoprotein</keyword>
<dbReference type="InParanoid" id="A0A5K4F6D5"/>
<keyword evidence="1 6" id="KW-0245">EGF-like domain</keyword>
<evidence type="ECO:0000256" key="3">
    <source>
        <dbReference type="ARBA" id="ARBA00022737"/>
    </source>
</evidence>
<dbReference type="CDD" id="cd00054">
    <property type="entry name" value="EGF_CA"/>
    <property type="match status" value="2"/>
</dbReference>
<feature type="domain" description="EGF-like" evidence="7">
    <location>
        <begin position="14"/>
        <end position="49"/>
    </location>
</feature>
<dbReference type="Pfam" id="PF12661">
    <property type="entry name" value="hEGF"/>
    <property type="match status" value="1"/>
</dbReference>
<keyword evidence="4 6" id="KW-1015">Disulfide bond</keyword>
<keyword evidence="8" id="KW-1185">Reference proteome</keyword>
<evidence type="ECO:0000256" key="4">
    <source>
        <dbReference type="ARBA" id="ARBA00023157"/>
    </source>
</evidence>
<feature type="disulfide bond" evidence="6">
    <location>
        <begin position="18"/>
        <end position="28"/>
    </location>
</feature>
<reference evidence="9" key="2">
    <citation type="submission" date="2019-11" db="UniProtKB">
        <authorList>
            <consortium name="WormBaseParasite"/>
        </authorList>
    </citation>
    <scope>IDENTIFICATION</scope>
    <source>
        <strain evidence="9">Puerto Rican</strain>
    </source>
</reference>
<dbReference type="STRING" id="6183.A0A5K4F6D5"/>
<keyword evidence="3" id="KW-0677">Repeat</keyword>
<evidence type="ECO:0000313" key="8">
    <source>
        <dbReference type="Proteomes" id="UP000008854"/>
    </source>
</evidence>
<name>A0A5K4F6D5_SCHMA</name>
<dbReference type="InterPro" id="IPR001881">
    <property type="entry name" value="EGF-like_Ca-bd_dom"/>
</dbReference>
<dbReference type="SUPFAM" id="SSF57196">
    <property type="entry name" value="EGF/Laminin"/>
    <property type="match status" value="3"/>
</dbReference>
<dbReference type="PROSITE" id="PS50026">
    <property type="entry name" value="EGF_3"/>
    <property type="match status" value="3"/>
</dbReference>
<dbReference type="SMART" id="SM00181">
    <property type="entry name" value="EGF"/>
    <property type="match status" value="2"/>
</dbReference>
<dbReference type="WBParaSite" id="Smp_327630.1">
    <property type="protein sequence ID" value="Smp_327630.1"/>
    <property type="gene ID" value="Smp_327630"/>
</dbReference>
<feature type="domain" description="EGF-like" evidence="7">
    <location>
        <begin position="50"/>
        <end position="86"/>
    </location>
</feature>
<dbReference type="PANTHER" id="PTHR24049">
    <property type="entry name" value="CRUMBS FAMILY MEMBER"/>
    <property type="match status" value="1"/>
</dbReference>
<feature type="disulfide bond" evidence="6">
    <location>
        <begin position="39"/>
        <end position="48"/>
    </location>
</feature>
<dbReference type="InterPro" id="IPR000742">
    <property type="entry name" value="EGF"/>
</dbReference>
<dbReference type="InterPro" id="IPR051022">
    <property type="entry name" value="Notch_Cell-Fate_Det"/>
</dbReference>
<dbReference type="AlphaFoldDB" id="A0A5K4F6D5"/>
<dbReference type="FunFam" id="2.10.25.10:FF:000143">
    <property type="entry name" value="Protein crumbs 1"/>
    <property type="match status" value="1"/>
</dbReference>
<dbReference type="PROSITE" id="PS01186">
    <property type="entry name" value="EGF_2"/>
    <property type="match status" value="2"/>
</dbReference>
<dbReference type="FunCoup" id="A0A5K4F6D5">
    <property type="interactions" value="61"/>
</dbReference>
<dbReference type="SMART" id="SM00179">
    <property type="entry name" value="EGF_CA"/>
    <property type="match status" value="2"/>
</dbReference>